<dbReference type="EMBL" id="ML992516">
    <property type="protein sequence ID" value="KAF2219433.1"/>
    <property type="molecule type" value="Genomic_DNA"/>
</dbReference>
<dbReference type="Gene3D" id="1.20.5.340">
    <property type="match status" value="1"/>
</dbReference>
<feature type="compositionally biased region" description="Polar residues" evidence="2">
    <location>
        <begin position="99"/>
        <end position="112"/>
    </location>
</feature>
<proteinExistence type="predicted"/>
<evidence type="ECO:0000313" key="4">
    <source>
        <dbReference type="Proteomes" id="UP000799538"/>
    </source>
</evidence>
<dbReference type="OrthoDB" id="10509388at2759"/>
<name>A0A6A6G1D8_9PEZI</name>
<dbReference type="Proteomes" id="UP000799538">
    <property type="component" value="Unassembled WGS sequence"/>
</dbReference>
<accession>A0A6A6G1D8</accession>
<organism evidence="3 4">
    <name type="scientific">Elsinoe ampelina</name>
    <dbReference type="NCBI Taxonomy" id="302913"/>
    <lineage>
        <taxon>Eukaryota</taxon>
        <taxon>Fungi</taxon>
        <taxon>Dikarya</taxon>
        <taxon>Ascomycota</taxon>
        <taxon>Pezizomycotina</taxon>
        <taxon>Dothideomycetes</taxon>
        <taxon>Dothideomycetidae</taxon>
        <taxon>Myriangiales</taxon>
        <taxon>Elsinoaceae</taxon>
        <taxon>Elsinoe</taxon>
    </lineage>
</organism>
<keyword evidence="4" id="KW-1185">Reference proteome</keyword>
<dbReference type="AlphaFoldDB" id="A0A6A6G1D8"/>
<sequence length="182" mass="20805">MEDSQGQQAYYARLVTEIEGTKTQLATLTRDKEALERAVENHKNETAEMRERIDRLEEGLRNAESQNNTLCGRVTKLENELNKQKDQVAALVKWKNGPLENNSDLQTRHNAASSTLRRRISSSSSESFDRENWDVENARREAILEKNTRITQSIRLRKGMVSFDSEDEEEGKGEVAGDSMDM</sequence>
<evidence type="ECO:0000313" key="3">
    <source>
        <dbReference type="EMBL" id="KAF2219433.1"/>
    </source>
</evidence>
<gene>
    <name evidence="3" type="ORF">BDZ85DRAFT_41992</name>
</gene>
<dbReference type="SUPFAM" id="SSF161270">
    <property type="entry name" value="PspA lactotransferrin-binding region"/>
    <property type="match status" value="1"/>
</dbReference>
<protein>
    <submittedName>
        <fullName evidence="3">Uncharacterized protein</fullName>
    </submittedName>
</protein>
<feature type="region of interest" description="Disordered" evidence="2">
    <location>
        <begin position="97"/>
        <end position="133"/>
    </location>
</feature>
<evidence type="ECO:0000256" key="1">
    <source>
        <dbReference type="SAM" id="Coils"/>
    </source>
</evidence>
<feature type="region of interest" description="Disordered" evidence="2">
    <location>
        <begin position="161"/>
        <end position="182"/>
    </location>
</feature>
<keyword evidence="1" id="KW-0175">Coiled coil</keyword>
<evidence type="ECO:0000256" key="2">
    <source>
        <dbReference type="SAM" id="MobiDB-lite"/>
    </source>
</evidence>
<reference evidence="4" key="1">
    <citation type="journal article" date="2020" name="Stud. Mycol.">
        <title>101 Dothideomycetes genomes: A test case for predicting lifestyles and emergence of pathogens.</title>
        <authorList>
            <person name="Haridas S."/>
            <person name="Albert R."/>
            <person name="Binder M."/>
            <person name="Bloem J."/>
            <person name="LaButti K."/>
            <person name="Salamov A."/>
            <person name="Andreopoulos B."/>
            <person name="Baker S."/>
            <person name="Barry K."/>
            <person name="Bills G."/>
            <person name="Bluhm B."/>
            <person name="Cannon C."/>
            <person name="Castanera R."/>
            <person name="Culley D."/>
            <person name="Daum C."/>
            <person name="Ezra D."/>
            <person name="Gonzalez J."/>
            <person name="Henrissat B."/>
            <person name="Kuo A."/>
            <person name="Liang C."/>
            <person name="Lipzen A."/>
            <person name="Lutzoni F."/>
            <person name="Magnuson J."/>
            <person name="Mondo S."/>
            <person name="Nolan M."/>
            <person name="Ohm R."/>
            <person name="Pangilinan J."/>
            <person name="Park H.-J."/>
            <person name="Ramirez L."/>
            <person name="Alfaro M."/>
            <person name="Sun H."/>
            <person name="Tritt A."/>
            <person name="Yoshinaga Y."/>
            <person name="Zwiers L.-H."/>
            <person name="Turgeon B."/>
            <person name="Goodwin S."/>
            <person name="Spatafora J."/>
            <person name="Crous P."/>
            <person name="Grigoriev I."/>
        </authorList>
    </citation>
    <scope>NUCLEOTIDE SEQUENCE [LARGE SCALE GENOMIC DNA]</scope>
    <source>
        <strain evidence="4">CECT 20119</strain>
    </source>
</reference>
<feature type="coiled-coil region" evidence="1">
    <location>
        <begin position="18"/>
        <end position="87"/>
    </location>
</feature>